<dbReference type="Pfam" id="PF01850">
    <property type="entry name" value="PIN"/>
    <property type="match status" value="1"/>
</dbReference>
<reference evidence="9" key="1">
    <citation type="journal article" date="2019" name="Int. J. Syst. Evol. Microbiol.">
        <title>The Global Catalogue of Microorganisms (GCM) 10K type strain sequencing project: providing services to taxonomists for standard genome sequencing and annotation.</title>
        <authorList>
            <consortium name="The Broad Institute Genomics Platform"/>
            <consortium name="The Broad Institute Genome Sequencing Center for Infectious Disease"/>
            <person name="Wu L."/>
            <person name="Ma J."/>
        </authorList>
    </citation>
    <scope>NUCLEOTIDE SEQUENCE [LARGE SCALE GENOMIC DNA]</scope>
    <source>
        <strain evidence="9">JCM 4147</strain>
    </source>
</reference>
<comment type="similarity">
    <text evidence="6">Belongs to the PINc/VapC protein family.</text>
</comment>
<evidence type="ECO:0000256" key="2">
    <source>
        <dbReference type="ARBA" id="ARBA00022722"/>
    </source>
</evidence>
<keyword evidence="6" id="KW-0800">Toxin</keyword>
<keyword evidence="3 6" id="KW-0479">Metal-binding</keyword>
<evidence type="ECO:0000256" key="4">
    <source>
        <dbReference type="ARBA" id="ARBA00022801"/>
    </source>
</evidence>
<keyword evidence="4 6" id="KW-0378">Hydrolase</keyword>
<keyword evidence="2 6" id="KW-0540">Nuclease</keyword>
<dbReference type="EMBL" id="JBHSPU010000020">
    <property type="protein sequence ID" value="MFC5916366.1"/>
    <property type="molecule type" value="Genomic_DNA"/>
</dbReference>
<comment type="cofactor">
    <cofactor evidence="6">
        <name>Mg(2+)</name>
        <dbReference type="ChEBI" id="CHEBI:18420"/>
    </cofactor>
</comment>
<evidence type="ECO:0000256" key="6">
    <source>
        <dbReference type="HAMAP-Rule" id="MF_00265"/>
    </source>
</evidence>
<protein>
    <recommendedName>
        <fullName evidence="6">Ribonuclease VapC</fullName>
        <shortName evidence="6">RNase VapC</shortName>
        <ecNumber evidence="6">3.1.-.-</ecNumber>
    </recommendedName>
    <alternativeName>
        <fullName evidence="6">Toxin VapC</fullName>
    </alternativeName>
</protein>
<evidence type="ECO:0000256" key="3">
    <source>
        <dbReference type="ARBA" id="ARBA00022723"/>
    </source>
</evidence>
<dbReference type="Gene3D" id="3.40.50.1010">
    <property type="entry name" value="5'-nuclease"/>
    <property type="match status" value="1"/>
</dbReference>
<dbReference type="HAMAP" id="MF_00265">
    <property type="entry name" value="VapC_Nob1"/>
    <property type="match status" value="1"/>
</dbReference>
<dbReference type="CDD" id="cd09874">
    <property type="entry name" value="PIN_MT3492-like"/>
    <property type="match status" value="1"/>
</dbReference>
<feature type="binding site" evidence="6">
    <location>
        <position position="96"/>
    </location>
    <ligand>
        <name>Mg(2+)</name>
        <dbReference type="ChEBI" id="CHEBI:18420"/>
    </ligand>
</feature>
<feature type="domain" description="PIN" evidence="7">
    <location>
        <begin position="4"/>
        <end position="111"/>
    </location>
</feature>
<dbReference type="EC" id="3.1.-.-" evidence="6"/>
<dbReference type="InterPro" id="IPR022907">
    <property type="entry name" value="VapC_family"/>
</dbReference>
<evidence type="ECO:0000256" key="5">
    <source>
        <dbReference type="ARBA" id="ARBA00022842"/>
    </source>
</evidence>
<evidence type="ECO:0000313" key="9">
    <source>
        <dbReference type="Proteomes" id="UP001596200"/>
    </source>
</evidence>
<evidence type="ECO:0000313" key="8">
    <source>
        <dbReference type="EMBL" id="MFC5916366.1"/>
    </source>
</evidence>
<dbReference type="InterPro" id="IPR029060">
    <property type="entry name" value="PIN-like_dom_sf"/>
</dbReference>
<keyword evidence="9" id="KW-1185">Reference proteome</keyword>
<evidence type="ECO:0000259" key="7">
    <source>
        <dbReference type="Pfam" id="PF01850"/>
    </source>
</evidence>
<evidence type="ECO:0000256" key="1">
    <source>
        <dbReference type="ARBA" id="ARBA00022649"/>
    </source>
</evidence>
<dbReference type="RefSeq" id="WP_344506863.1">
    <property type="nucleotide sequence ID" value="NZ_BAAATU010000001.1"/>
</dbReference>
<dbReference type="InterPro" id="IPR002716">
    <property type="entry name" value="PIN_dom"/>
</dbReference>
<comment type="function">
    <text evidence="6">Toxic component of a toxin-antitoxin (TA) system. An RNase.</text>
</comment>
<keyword evidence="1 6" id="KW-1277">Toxin-antitoxin system</keyword>
<gene>
    <name evidence="6" type="primary">vapC</name>
    <name evidence="8" type="ORF">ACFP1B_23495</name>
</gene>
<accession>A0ABW1GNC9</accession>
<feature type="binding site" evidence="6">
    <location>
        <position position="7"/>
    </location>
    <ligand>
        <name>Mg(2+)</name>
        <dbReference type="ChEBI" id="CHEBI:18420"/>
    </ligand>
</feature>
<comment type="caution">
    <text evidence="8">The sequence shown here is derived from an EMBL/GenBank/DDBJ whole genome shotgun (WGS) entry which is preliminary data.</text>
</comment>
<keyword evidence="5 6" id="KW-0460">Magnesium</keyword>
<dbReference type="SUPFAM" id="SSF88723">
    <property type="entry name" value="PIN domain-like"/>
    <property type="match status" value="1"/>
</dbReference>
<organism evidence="8 9">
    <name type="scientific">Streptomyces pulveraceus</name>
    <dbReference type="NCBI Taxonomy" id="68258"/>
    <lineage>
        <taxon>Bacteria</taxon>
        <taxon>Bacillati</taxon>
        <taxon>Actinomycetota</taxon>
        <taxon>Actinomycetes</taxon>
        <taxon>Kitasatosporales</taxon>
        <taxon>Streptomycetaceae</taxon>
        <taxon>Streptomyces</taxon>
    </lineage>
</organism>
<dbReference type="Proteomes" id="UP001596200">
    <property type="component" value="Unassembled WGS sequence"/>
</dbReference>
<sequence>MRLIYPDTSAALKLFKNEAETAALKAWLSTHGSATVLTSDLSRTEAGHALHAVGAGAEITAEAEEWLDESALVRMPPLLFDRAGQLSPGRRLRSFDALHLAAAQGPGRALVAFVAYDERLVESALSLGLPVESPGAA</sequence>
<name>A0ABW1GNC9_9ACTN</name>
<proteinExistence type="inferred from homology"/>